<dbReference type="PROSITE" id="PS51257">
    <property type="entry name" value="PROKAR_LIPOPROTEIN"/>
    <property type="match status" value="1"/>
</dbReference>
<proteinExistence type="predicted"/>
<keyword evidence="2" id="KW-0732">Signal</keyword>
<feature type="signal peptide" evidence="2">
    <location>
        <begin position="1"/>
        <end position="31"/>
    </location>
</feature>
<dbReference type="SUPFAM" id="SSF46785">
    <property type="entry name" value="Winged helix' DNA-binding domain"/>
    <property type="match status" value="1"/>
</dbReference>
<name>A0ABR4ZI83_9NOCA</name>
<evidence type="ECO:0000313" key="3">
    <source>
        <dbReference type="EMBL" id="KIA64699.1"/>
    </source>
</evidence>
<comment type="caution">
    <text evidence="3">The sequence shown here is derived from an EMBL/GenBank/DDBJ whole genome shotgun (WGS) entry which is preliminary data.</text>
</comment>
<keyword evidence="4" id="KW-1185">Reference proteome</keyword>
<evidence type="ECO:0008006" key="5">
    <source>
        <dbReference type="Google" id="ProtNLM"/>
    </source>
</evidence>
<accession>A0ABR4ZI83</accession>
<dbReference type="InterPro" id="IPR036390">
    <property type="entry name" value="WH_DNA-bd_sf"/>
</dbReference>
<protein>
    <recommendedName>
        <fullName evidence="5">MarR family transcriptional regulator</fullName>
    </recommendedName>
</protein>
<feature type="region of interest" description="Disordered" evidence="1">
    <location>
        <begin position="36"/>
        <end position="59"/>
    </location>
</feature>
<dbReference type="InterPro" id="IPR036388">
    <property type="entry name" value="WH-like_DNA-bd_sf"/>
</dbReference>
<evidence type="ECO:0000256" key="2">
    <source>
        <dbReference type="SAM" id="SignalP"/>
    </source>
</evidence>
<evidence type="ECO:0000313" key="4">
    <source>
        <dbReference type="Proteomes" id="UP000031364"/>
    </source>
</evidence>
<feature type="chain" id="PRO_5045517359" description="MarR family transcriptional regulator" evidence="2">
    <location>
        <begin position="32"/>
        <end position="197"/>
    </location>
</feature>
<dbReference type="Gene3D" id="1.10.10.10">
    <property type="entry name" value="Winged helix-like DNA-binding domain superfamily/Winged helix DNA-binding domain"/>
    <property type="match status" value="1"/>
</dbReference>
<reference evidence="3 4" key="1">
    <citation type="journal article" date="2014" name="Int. J. Syst. Evol. Microbiol.">
        <title>Nocardia vulneris sp. nov., isolated from wounds of human patients in North America.</title>
        <authorList>
            <person name="Lasker B.A."/>
            <person name="Bell M."/>
            <person name="Klenk H.P."/>
            <person name="Sproer C."/>
            <person name="Schumann C."/>
            <person name="Schumann P."/>
            <person name="Brown J.M."/>
        </authorList>
    </citation>
    <scope>NUCLEOTIDE SEQUENCE [LARGE SCALE GENOMIC DNA]</scope>
    <source>
        <strain evidence="3 4">W9851</strain>
    </source>
</reference>
<sequence>MGFKMFNRTATFSVAASAIGAALLLVGCSGATGDAGTPSNTTVAATSTTQSAPSAPATLSPSIVGQAEKHHAALLARALAGTTLDEKQWIVLNQTLAATEPVERAAHITRIAGLTRWNPADVETALRALLDSGLLQVFSDGLVEPTAVGRTVADKVRAESGAIVTAAYGAVAPEDLAITARVLTVITARMAEELARG</sequence>
<dbReference type="Proteomes" id="UP000031364">
    <property type="component" value="Unassembled WGS sequence"/>
</dbReference>
<feature type="compositionally biased region" description="Low complexity" evidence="1">
    <location>
        <begin position="37"/>
        <end position="59"/>
    </location>
</feature>
<gene>
    <name evidence="3" type="ORF">FG87_12550</name>
</gene>
<organism evidence="3 4">
    <name type="scientific">Nocardia vulneris</name>
    <dbReference type="NCBI Taxonomy" id="1141657"/>
    <lineage>
        <taxon>Bacteria</taxon>
        <taxon>Bacillati</taxon>
        <taxon>Actinomycetota</taxon>
        <taxon>Actinomycetes</taxon>
        <taxon>Mycobacteriales</taxon>
        <taxon>Nocardiaceae</taxon>
        <taxon>Nocardia</taxon>
    </lineage>
</organism>
<evidence type="ECO:0000256" key="1">
    <source>
        <dbReference type="SAM" id="MobiDB-lite"/>
    </source>
</evidence>
<dbReference type="EMBL" id="JNFP01000012">
    <property type="protein sequence ID" value="KIA64699.1"/>
    <property type="molecule type" value="Genomic_DNA"/>
</dbReference>